<dbReference type="Gene3D" id="1.20.5.4130">
    <property type="match status" value="1"/>
</dbReference>
<evidence type="ECO:0000256" key="4">
    <source>
        <dbReference type="ARBA" id="ARBA00022741"/>
    </source>
</evidence>
<comment type="similarity">
    <text evidence="1">Belongs to the disease resistance NB-LRR family.</text>
</comment>
<evidence type="ECO:0000256" key="3">
    <source>
        <dbReference type="ARBA" id="ARBA00022737"/>
    </source>
</evidence>
<dbReference type="Pfam" id="PF18052">
    <property type="entry name" value="Rx_N"/>
    <property type="match status" value="1"/>
</dbReference>
<dbReference type="EMBL" id="CAJGYO010000011">
    <property type="protein sequence ID" value="CAD6259510.1"/>
    <property type="molecule type" value="Genomic_DNA"/>
</dbReference>
<dbReference type="AlphaFoldDB" id="A0A811QRK6"/>
<keyword evidence="4" id="KW-0547">Nucleotide-binding</keyword>
<reference evidence="7" key="1">
    <citation type="submission" date="2020-10" db="EMBL/GenBank/DDBJ databases">
        <authorList>
            <person name="Han B."/>
            <person name="Lu T."/>
            <person name="Zhao Q."/>
            <person name="Huang X."/>
            <person name="Zhao Y."/>
        </authorList>
    </citation>
    <scope>NUCLEOTIDE SEQUENCE</scope>
</reference>
<dbReference type="OrthoDB" id="10597266at2759"/>
<evidence type="ECO:0000259" key="6">
    <source>
        <dbReference type="Pfam" id="PF18052"/>
    </source>
</evidence>
<gene>
    <name evidence="7" type="ORF">NCGR_LOCUS42947</name>
</gene>
<keyword evidence="2" id="KW-0433">Leucine-rich repeat</keyword>
<evidence type="ECO:0000256" key="2">
    <source>
        <dbReference type="ARBA" id="ARBA00022614"/>
    </source>
</evidence>
<keyword evidence="5" id="KW-0611">Plant defense</keyword>
<keyword evidence="8" id="KW-1185">Reference proteome</keyword>
<accession>A0A811QRK6</accession>
<sequence>MELLHAQWILDNPHVKQTRSPQLTELLVKLRQVAYDADDVLDELEYYRIQDDLDGTQHATNVDDDGGGLLLHARSTANAIGKSLTCCSFPSAADDPRHRTPRVGGSQYASKWAAIFLMCLAIQGTTEKT</sequence>
<dbReference type="GO" id="GO:0006952">
    <property type="term" value="P:defense response"/>
    <property type="evidence" value="ECO:0007669"/>
    <property type="project" value="UniProtKB-KW"/>
</dbReference>
<proteinExistence type="inferred from homology"/>
<dbReference type="InterPro" id="IPR041118">
    <property type="entry name" value="Rx_N"/>
</dbReference>
<dbReference type="GO" id="GO:0000166">
    <property type="term" value="F:nucleotide binding"/>
    <property type="evidence" value="ECO:0007669"/>
    <property type="project" value="UniProtKB-KW"/>
</dbReference>
<comment type="caution">
    <text evidence="7">The sequence shown here is derived from an EMBL/GenBank/DDBJ whole genome shotgun (WGS) entry which is preliminary data.</text>
</comment>
<dbReference type="Proteomes" id="UP000604825">
    <property type="component" value="Unassembled WGS sequence"/>
</dbReference>
<keyword evidence="3" id="KW-0677">Repeat</keyword>
<evidence type="ECO:0000313" key="7">
    <source>
        <dbReference type="EMBL" id="CAD6259510.1"/>
    </source>
</evidence>
<feature type="domain" description="Disease resistance N-terminal" evidence="6">
    <location>
        <begin position="2"/>
        <end position="52"/>
    </location>
</feature>
<organism evidence="7 8">
    <name type="scientific">Miscanthus lutarioriparius</name>
    <dbReference type="NCBI Taxonomy" id="422564"/>
    <lineage>
        <taxon>Eukaryota</taxon>
        <taxon>Viridiplantae</taxon>
        <taxon>Streptophyta</taxon>
        <taxon>Embryophyta</taxon>
        <taxon>Tracheophyta</taxon>
        <taxon>Spermatophyta</taxon>
        <taxon>Magnoliopsida</taxon>
        <taxon>Liliopsida</taxon>
        <taxon>Poales</taxon>
        <taxon>Poaceae</taxon>
        <taxon>PACMAD clade</taxon>
        <taxon>Panicoideae</taxon>
        <taxon>Andropogonodae</taxon>
        <taxon>Andropogoneae</taxon>
        <taxon>Saccharinae</taxon>
        <taxon>Miscanthus</taxon>
    </lineage>
</organism>
<evidence type="ECO:0000256" key="1">
    <source>
        <dbReference type="ARBA" id="ARBA00008894"/>
    </source>
</evidence>
<protein>
    <recommendedName>
        <fullName evidence="6">Disease resistance N-terminal domain-containing protein</fullName>
    </recommendedName>
</protein>
<name>A0A811QRK6_9POAL</name>
<evidence type="ECO:0000313" key="8">
    <source>
        <dbReference type="Proteomes" id="UP000604825"/>
    </source>
</evidence>
<evidence type="ECO:0000256" key="5">
    <source>
        <dbReference type="ARBA" id="ARBA00022821"/>
    </source>
</evidence>